<feature type="signal peptide" evidence="5">
    <location>
        <begin position="1"/>
        <end position="19"/>
    </location>
</feature>
<dbReference type="Proteomes" id="UP000238877">
    <property type="component" value="Unassembled WGS sequence"/>
</dbReference>
<dbReference type="SMART" id="SM00062">
    <property type="entry name" value="PBPb"/>
    <property type="match status" value="1"/>
</dbReference>
<comment type="subcellular location">
    <subcellularLocation>
        <location evidence="1">Cell envelope</location>
    </subcellularLocation>
</comment>
<protein>
    <submittedName>
        <fullName evidence="9">Basic amino acid ABC transporter substrate-binding protein</fullName>
    </submittedName>
</protein>
<organism evidence="9 10">
    <name type="scientific">Veillonella tobetsuensis</name>
    <dbReference type="NCBI Taxonomy" id="1110546"/>
    <lineage>
        <taxon>Bacteria</taxon>
        <taxon>Bacillati</taxon>
        <taxon>Bacillota</taxon>
        <taxon>Negativicutes</taxon>
        <taxon>Veillonellales</taxon>
        <taxon>Veillonellaceae</taxon>
        <taxon>Veillonella</taxon>
    </lineage>
</organism>
<evidence type="ECO:0000256" key="2">
    <source>
        <dbReference type="ARBA" id="ARBA00010333"/>
    </source>
</evidence>
<evidence type="ECO:0000313" key="9">
    <source>
        <dbReference type="EMBL" id="PQL24712.1"/>
    </source>
</evidence>
<keyword evidence="3 5" id="KW-0732">Signal</keyword>
<evidence type="ECO:0000313" key="8">
    <source>
        <dbReference type="EMBL" id="GCL66745.1"/>
    </source>
</evidence>
<dbReference type="PANTHER" id="PTHR35936:SF17">
    <property type="entry name" value="ARGININE-BINDING EXTRACELLULAR PROTEIN ARTP"/>
    <property type="match status" value="1"/>
</dbReference>
<feature type="domain" description="Ionotropic glutamate receptor C-terminal" evidence="7">
    <location>
        <begin position="38"/>
        <end position="257"/>
    </location>
</feature>
<evidence type="ECO:0000313" key="10">
    <source>
        <dbReference type="Proteomes" id="UP000238877"/>
    </source>
</evidence>
<dbReference type="InterPro" id="IPR018313">
    <property type="entry name" value="SBP_3_CS"/>
</dbReference>
<dbReference type="InterPro" id="IPR001320">
    <property type="entry name" value="Iontro_rcpt_C"/>
</dbReference>
<evidence type="ECO:0000256" key="1">
    <source>
        <dbReference type="ARBA" id="ARBA00004196"/>
    </source>
</evidence>
<dbReference type="GO" id="GO:0016020">
    <property type="term" value="C:membrane"/>
    <property type="evidence" value="ECO:0007669"/>
    <property type="project" value="InterPro"/>
</dbReference>
<gene>
    <name evidence="8" type="ORF">PAGU1578_03660</name>
    <name evidence="9" type="ORF">VTHSUH11_06930</name>
</gene>
<dbReference type="STRING" id="1110546.GCA_001078375_00944"/>
<dbReference type="GO" id="GO:0030313">
    <property type="term" value="C:cell envelope"/>
    <property type="evidence" value="ECO:0007669"/>
    <property type="project" value="UniProtKB-SubCell"/>
</dbReference>
<name>A0A2S7ZNA5_9FIRM</name>
<dbReference type="EMBL" id="PPDF01000012">
    <property type="protein sequence ID" value="PQL24712.1"/>
    <property type="molecule type" value="Genomic_DNA"/>
</dbReference>
<evidence type="ECO:0000256" key="3">
    <source>
        <dbReference type="ARBA" id="ARBA00022729"/>
    </source>
</evidence>
<dbReference type="EMBL" id="BJCQ01000008">
    <property type="protein sequence ID" value="GCL66745.1"/>
    <property type="molecule type" value="Genomic_DNA"/>
</dbReference>
<evidence type="ECO:0000256" key="4">
    <source>
        <dbReference type="RuleBase" id="RU003744"/>
    </source>
</evidence>
<sequence length="270" mass="29459">MFNKKVKKLVLGGLMAVMAASLIGGCGSNSTSAPSKNKIVVGTNATFVPFEFKDDKTQDYAGFDIELIRAIGKRINKDVELKNVSFDALIPALNTHDIDVAASGMTITKARSEKVLFSSPYYENALAIVYKDNGNIHSLDDLKNKKIAAQMGTTGSDLANKIEGTTVKVFDHSNEALLELLNGGVDATVIDLPVAQYYSTKHPDAKIQILAYPNTKEYLGLAMNKDNKALQEQINKAIADMKADGEFNTLYKKWFNVDAPADMPVVLDFK</sequence>
<dbReference type="SMART" id="SM00079">
    <property type="entry name" value="PBPe"/>
    <property type="match status" value="1"/>
</dbReference>
<reference evidence="9 10" key="1">
    <citation type="submission" date="2018-01" db="EMBL/GenBank/DDBJ databases">
        <title>Draft genome sequences of clinical isolates and type strains of oral Veillonella including Veillonella infantum sp., nov.</title>
        <authorList>
            <person name="Mashima I."/>
            <person name="Liao Y.-C."/>
            <person name="Sabharwal A."/>
            <person name="Haase E.M."/>
            <person name="Nakazawa F."/>
            <person name="Scannapieco F.A."/>
        </authorList>
    </citation>
    <scope>NUCLEOTIDE SEQUENCE [LARGE SCALE GENOMIC DNA]</scope>
    <source>
        <strain evidence="9 10">Y6</strain>
    </source>
</reference>
<dbReference type="GO" id="GO:0015276">
    <property type="term" value="F:ligand-gated monoatomic ion channel activity"/>
    <property type="evidence" value="ECO:0007669"/>
    <property type="project" value="InterPro"/>
</dbReference>
<feature type="domain" description="Solute-binding protein family 3/N-terminal" evidence="6">
    <location>
        <begin position="38"/>
        <end position="258"/>
    </location>
</feature>
<dbReference type="CDD" id="cd13624">
    <property type="entry name" value="PBP2_Arg_Lys_His"/>
    <property type="match status" value="1"/>
</dbReference>
<evidence type="ECO:0000259" key="7">
    <source>
        <dbReference type="SMART" id="SM00079"/>
    </source>
</evidence>
<dbReference type="Gene3D" id="3.40.190.10">
    <property type="entry name" value="Periplasmic binding protein-like II"/>
    <property type="match status" value="2"/>
</dbReference>
<dbReference type="Pfam" id="PF00497">
    <property type="entry name" value="SBP_bac_3"/>
    <property type="match status" value="1"/>
</dbReference>
<dbReference type="Proteomes" id="UP000300381">
    <property type="component" value="Unassembled WGS sequence"/>
</dbReference>
<reference evidence="8 11" key="2">
    <citation type="submission" date="2019-03" db="EMBL/GenBank/DDBJ databases">
        <title>Draft genome sequences of two Veillonella tobetsuensis clinical isolates from intraoperative bronchial fluids of elderly patients with pulmonary carcinoma.</title>
        <authorList>
            <person name="Akiyama T."/>
        </authorList>
    </citation>
    <scope>NUCLEOTIDE SEQUENCE [LARGE SCALE GENOMIC DNA]</scope>
    <source>
        <strain evidence="8 11">PAGU 1578</strain>
    </source>
</reference>
<evidence type="ECO:0000256" key="5">
    <source>
        <dbReference type="SAM" id="SignalP"/>
    </source>
</evidence>
<dbReference type="PROSITE" id="PS51257">
    <property type="entry name" value="PROKAR_LIPOPROTEIN"/>
    <property type="match status" value="1"/>
</dbReference>
<evidence type="ECO:0000313" key="11">
    <source>
        <dbReference type="Proteomes" id="UP000300381"/>
    </source>
</evidence>
<dbReference type="InterPro" id="IPR001638">
    <property type="entry name" value="Solute-binding_3/MltF_N"/>
</dbReference>
<dbReference type="SUPFAM" id="SSF53850">
    <property type="entry name" value="Periplasmic binding protein-like II"/>
    <property type="match status" value="1"/>
</dbReference>
<proteinExistence type="inferred from homology"/>
<comment type="caution">
    <text evidence="9">The sequence shown here is derived from an EMBL/GenBank/DDBJ whole genome shotgun (WGS) entry which is preliminary data.</text>
</comment>
<dbReference type="RefSeq" id="WP_105093129.1">
    <property type="nucleotide sequence ID" value="NZ_BJCQ01000008.1"/>
</dbReference>
<evidence type="ECO:0000259" key="6">
    <source>
        <dbReference type="SMART" id="SM00062"/>
    </source>
</evidence>
<comment type="similarity">
    <text evidence="2 4">Belongs to the bacterial solute-binding protein 3 family.</text>
</comment>
<dbReference type="PANTHER" id="PTHR35936">
    <property type="entry name" value="MEMBRANE-BOUND LYTIC MUREIN TRANSGLYCOSYLASE F"/>
    <property type="match status" value="1"/>
</dbReference>
<dbReference type="PROSITE" id="PS01039">
    <property type="entry name" value="SBP_BACTERIAL_3"/>
    <property type="match status" value="1"/>
</dbReference>
<dbReference type="AlphaFoldDB" id="A0A2S7ZNA5"/>
<feature type="chain" id="PRO_5038227163" evidence="5">
    <location>
        <begin position="20"/>
        <end position="270"/>
    </location>
</feature>
<accession>A0A2S7ZNA5</accession>